<protein>
    <submittedName>
        <fullName evidence="4">WYL domain-containing protein</fullName>
    </submittedName>
</protein>
<dbReference type="InterPro" id="IPR016634">
    <property type="entry name" value="CapW-like"/>
</dbReference>
<dbReference type="Proteomes" id="UP001500227">
    <property type="component" value="Unassembled WGS sequence"/>
</dbReference>
<dbReference type="PIRSF" id="PIRSF015558">
    <property type="entry name" value="Txn_reg_DeoR_prd"/>
    <property type="match status" value="1"/>
</dbReference>
<organism evidence="4 5">
    <name type="scientific">Paenalcaligenes hermetiae</name>
    <dbReference type="NCBI Taxonomy" id="1157987"/>
    <lineage>
        <taxon>Bacteria</taxon>
        <taxon>Pseudomonadati</taxon>
        <taxon>Pseudomonadota</taxon>
        <taxon>Betaproteobacteria</taxon>
        <taxon>Burkholderiales</taxon>
        <taxon>Alcaligenaceae</taxon>
        <taxon>Paenalcaligenes</taxon>
    </lineage>
</organism>
<evidence type="ECO:0000259" key="2">
    <source>
        <dbReference type="Pfam" id="PF26107"/>
    </source>
</evidence>
<keyword evidence="5" id="KW-1185">Reference proteome</keyword>
<feature type="domain" description="DNA-binding transcriptional repressor CapW C-terminal dimerisation" evidence="2">
    <location>
        <begin position="218"/>
        <end position="292"/>
    </location>
</feature>
<dbReference type="EMBL" id="BAABKD010000009">
    <property type="protein sequence ID" value="GAA5091337.1"/>
    <property type="molecule type" value="Genomic_DNA"/>
</dbReference>
<dbReference type="InterPro" id="IPR059020">
    <property type="entry name" value="CapW_CTD"/>
</dbReference>
<comment type="caution">
    <text evidence="4">The sequence shown here is derived from an EMBL/GenBank/DDBJ whole genome shotgun (WGS) entry which is preliminary data.</text>
</comment>
<dbReference type="InterPro" id="IPR059019">
    <property type="entry name" value="WHD_CapW"/>
</dbReference>
<evidence type="ECO:0000313" key="4">
    <source>
        <dbReference type="EMBL" id="GAA5091337.1"/>
    </source>
</evidence>
<reference evidence="5" key="1">
    <citation type="journal article" date="2019" name="Int. J. Syst. Evol. Microbiol.">
        <title>The Global Catalogue of Microorganisms (GCM) 10K type strain sequencing project: providing services to taxonomists for standard genome sequencing and annotation.</title>
        <authorList>
            <consortium name="The Broad Institute Genomics Platform"/>
            <consortium name="The Broad Institute Genome Sequencing Center for Infectious Disease"/>
            <person name="Wu L."/>
            <person name="Ma J."/>
        </authorList>
    </citation>
    <scope>NUCLEOTIDE SEQUENCE [LARGE SCALE GENOMIC DNA]</scope>
    <source>
        <strain evidence="5">JCM 18423</strain>
    </source>
</reference>
<evidence type="ECO:0000313" key="5">
    <source>
        <dbReference type="Proteomes" id="UP001500227"/>
    </source>
</evidence>
<dbReference type="Pfam" id="PF26109">
    <property type="entry name" value="WHD_BrxR"/>
    <property type="match status" value="1"/>
</dbReference>
<accession>A0ABP9M5E3</accession>
<proteinExistence type="predicted"/>
<dbReference type="InterPro" id="IPR026881">
    <property type="entry name" value="WYL_dom"/>
</dbReference>
<dbReference type="Pfam" id="PF26107">
    <property type="entry name" value="BrxR_CTD"/>
    <property type="match status" value="1"/>
</dbReference>
<dbReference type="RefSeq" id="WP_345371065.1">
    <property type="nucleotide sequence ID" value="NZ_BAABKD010000009.1"/>
</dbReference>
<dbReference type="PROSITE" id="PS52050">
    <property type="entry name" value="WYL"/>
    <property type="match status" value="1"/>
</dbReference>
<dbReference type="PANTHER" id="PTHR34580:SF3">
    <property type="entry name" value="PROTEIN PAFB"/>
    <property type="match status" value="1"/>
</dbReference>
<gene>
    <name evidence="4" type="ORF">GCM10023337_17080</name>
</gene>
<evidence type="ECO:0000259" key="3">
    <source>
        <dbReference type="Pfam" id="PF26109"/>
    </source>
</evidence>
<evidence type="ECO:0000259" key="1">
    <source>
        <dbReference type="Pfam" id="PF13280"/>
    </source>
</evidence>
<dbReference type="Pfam" id="PF13280">
    <property type="entry name" value="WYL"/>
    <property type="match status" value="1"/>
</dbReference>
<dbReference type="InterPro" id="IPR051534">
    <property type="entry name" value="CBASS_pafABC_assoc_protein"/>
</dbReference>
<dbReference type="PANTHER" id="PTHR34580">
    <property type="match status" value="1"/>
</dbReference>
<sequence length="318" mass="35852">MQENAALILENHSHAQRERLAFIDFCLQYHGSVGRSELMAHFGTAVASSTRDFTLYRELAHENLVLRHENKRYYRTDSFQPLFHHTPRAVLKVLTDGFGDGVSATPERSGFCEDAPDLIAPPQEVLATLSRAISQKQAVQMTYQSLTSGSSERVLVPHSIVNNGQRWHVRGYCRKRSGFRDFVCNRITSAHIYKKGIDTTKVAEHEQQAADAQWNQKLTLELVPHPSHKHPQAIALDYGMQVTNMSRQNNQPVRQLSIRAARAGYLLRHWNVDCSPDHRLPAHEHHLWLRNHPILEHCANAVLAPGYAGTGGKAAVSL</sequence>
<name>A0ABP9M5E3_9BURK</name>
<feature type="domain" description="DNA-binding transcriptional repressor CapW winged helix-turn-helix" evidence="3">
    <location>
        <begin position="16"/>
        <end position="86"/>
    </location>
</feature>
<feature type="domain" description="WYL" evidence="1">
    <location>
        <begin position="124"/>
        <end position="191"/>
    </location>
</feature>